<dbReference type="AlphaFoldDB" id="A0AA38PAV7"/>
<organism evidence="3 4">
    <name type="scientific">Lentinula raphanica</name>
    <dbReference type="NCBI Taxonomy" id="153919"/>
    <lineage>
        <taxon>Eukaryota</taxon>
        <taxon>Fungi</taxon>
        <taxon>Dikarya</taxon>
        <taxon>Basidiomycota</taxon>
        <taxon>Agaricomycotina</taxon>
        <taxon>Agaricomycetes</taxon>
        <taxon>Agaricomycetidae</taxon>
        <taxon>Agaricales</taxon>
        <taxon>Marasmiineae</taxon>
        <taxon>Omphalotaceae</taxon>
        <taxon>Lentinula</taxon>
    </lineage>
</organism>
<feature type="region of interest" description="Disordered" evidence="1">
    <location>
        <begin position="277"/>
        <end position="348"/>
    </location>
</feature>
<accession>A0AA38PAV7</accession>
<gene>
    <name evidence="3" type="ORF">F5878DRAFT_113665</name>
</gene>
<feature type="signal peptide" evidence="2">
    <location>
        <begin position="1"/>
        <end position="24"/>
    </location>
</feature>
<evidence type="ECO:0000256" key="1">
    <source>
        <dbReference type="SAM" id="MobiDB-lite"/>
    </source>
</evidence>
<keyword evidence="2" id="KW-0732">Signal</keyword>
<sequence length="348" mass="39028">MVKIHTGVVILGSLLQMGVTSVLAAPLATPVQPQEEGANSVAMTRVVDTEASAIAGHSSRPAESVLDTNVVEMKVERRVSTEKKSKPKSASVYEVIQRQREEGRYTMESLLLINDRYFREMARIIRNRLESKKDTRLLKMMAGLRLNQWEEDRKNQQTKEFLAFWFDGLAMSKKGAVRAKPDEYKQENSPFHLDYLVLTKTVQLDDLAKPTTLAMFKTLMIEDFEEGLKQQKNAHTKERGEQCLENFRKHPDNADTRRRFAWWWDVMANQGKVTAEAYDEEPGDDPATDSDGSRVSALGEHVGKGKGVLHEDSEEEVEGKGKGVSYGEEADHEGLKGKGVPSGSGSRD</sequence>
<proteinExistence type="predicted"/>
<evidence type="ECO:0000313" key="3">
    <source>
        <dbReference type="EMBL" id="KAJ3839542.1"/>
    </source>
</evidence>
<comment type="caution">
    <text evidence="3">The sequence shown here is derived from an EMBL/GenBank/DDBJ whole genome shotgun (WGS) entry which is preliminary data.</text>
</comment>
<keyword evidence="4" id="KW-1185">Reference proteome</keyword>
<evidence type="ECO:0000313" key="4">
    <source>
        <dbReference type="Proteomes" id="UP001163846"/>
    </source>
</evidence>
<protein>
    <submittedName>
        <fullName evidence="3">Uncharacterized protein</fullName>
    </submittedName>
</protein>
<name>A0AA38PAV7_9AGAR</name>
<feature type="chain" id="PRO_5041466733" evidence="2">
    <location>
        <begin position="25"/>
        <end position="348"/>
    </location>
</feature>
<dbReference type="EMBL" id="MU806121">
    <property type="protein sequence ID" value="KAJ3839542.1"/>
    <property type="molecule type" value="Genomic_DNA"/>
</dbReference>
<evidence type="ECO:0000256" key="2">
    <source>
        <dbReference type="SAM" id="SignalP"/>
    </source>
</evidence>
<dbReference type="Proteomes" id="UP001163846">
    <property type="component" value="Unassembled WGS sequence"/>
</dbReference>
<reference evidence="3" key="1">
    <citation type="submission" date="2022-08" db="EMBL/GenBank/DDBJ databases">
        <authorList>
            <consortium name="DOE Joint Genome Institute"/>
            <person name="Min B."/>
            <person name="Riley R."/>
            <person name="Sierra-Patev S."/>
            <person name="Naranjo-Ortiz M."/>
            <person name="Looney B."/>
            <person name="Konkel Z."/>
            <person name="Slot J.C."/>
            <person name="Sakamoto Y."/>
            <person name="Steenwyk J.L."/>
            <person name="Rokas A."/>
            <person name="Carro J."/>
            <person name="Camarero S."/>
            <person name="Ferreira P."/>
            <person name="Molpeceres G."/>
            <person name="Ruiz-Duenas F.J."/>
            <person name="Serrano A."/>
            <person name="Henrissat B."/>
            <person name="Drula E."/>
            <person name="Hughes K.W."/>
            <person name="Mata J.L."/>
            <person name="Ishikawa N.K."/>
            <person name="Vargas-Isla R."/>
            <person name="Ushijima S."/>
            <person name="Smith C.A."/>
            <person name="Ahrendt S."/>
            <person name="Andreopoulos W."/>
            <person name="He G."/>
            <person name="Labutti K."/>
            <person name="Lipzen A."/>
            <person name="Ng V."/>
            <person name="Sandor L."/>
            <person name="Barry K."/>
            <person name="Martinez A.T."/>
            <person name="Xiao Y."/>
            <person name="Gibbons J.G."/>
            <person name="Terashima K."/>
            <person name="Hibbett D.S."/>
            <person name="Grigoriev I.V."/>
        </authorList>
    </citation>
    <scope>NUCLEOTIDE SEQUENCE</scope>
    <source>
        <strain evidence="3">TFB9207</strain>
    </source>
</reference>
<feature type="compositionally biased region" description="Acidic residues" evidence="1">
    <location>
        <begin position="277"/>
        <end position="288"/>
    </location>
</feature>